<comment type="caution">
    <text evidence="2">The sequence shown here is derived from an EMBL/GenBank/DDBJ whole genome shotgun (WGS) entry which is preliminary data.</text>
</comment>
<keyword evidence="3" id="KW-1185">Reference proteome</keyword>
<feature type="region of interest" description="Disordered" evidence="1">
    <location>
        <begin position="1"/>
        <end position="68"/>
    </location>
</feature>
<organism evidence="2 3">
    <name type="scientific">Legionella septentrionalis</name>
    <dbReference type="NCBI Taxonomy" id="2498109"/>
    <lineage>
        <taxon>Bacteria</taxon>
        <taxon>Pseudomonadati</taxon>
        <taxon>Pseudomonadota</taxon>
        <taxon>Gammaproteobacteria</taxon>
        <taxon>Legionellales</taxon>
        <taxon>Legionellaceae</taxon>
        <taxon>Legionella</taxon>
    </lineage>
</organism>
<feature type="compositionally biased region" description="Polar residues" evidence="1">
    <location>
        <begin position="21"/>
        <end position="38"/>
    </location>
</feature>
<dbReference type="RefSeq" id="WP_127032371.1">
    <property type="nucleotide sequence ID" value="NZ_RZGR01000015.1"/>
</dbReference>
<evidence type="ECO:0000313" key="2">
    <source>
        <dbReference type="EMBL" id="RUQ88039.1"/>
    </source>
</evidence>
<dbReference type="AlphaFoldDB" id="A0A3S0VAL4"/>
<sequence>MLNRMGASSSTQNTFKEEKTASLTATEASLKTAKSNFSMEKPEPNPAEILANCLSPSFKKRLQPNDTK</sequence>
<gene>
    <name evidence="2" type="ORF">EKM59_06210</name>
</gene>
<evidence type="ECO:0000313" key="3">
    <source>
        <dbReference type="Proteomes" id="UP000288012"/>
    </source>
</evidence>
<dbReference type="EMBL" id="RZGR01000015">
    <property type="protein sequence ID" value="RUQ88039.1"/>
    <property type="molecule type" value="Genomic_DNA"/>
</dbReference>
<accession>A0A3S0VAL4</accession>
<protein>
    <submittedName>
        <fullName evidence="2">Uncharacterized protein</fullName>
    </submittedName>
</protein>
<evidence type="ECO:0000256" key="1">
    <source>
        <dbReference type="SAM" id="MobiDB-lite"/>
    </source>
</evidence>
<reference evidence="2 3" key="1">
    <citation type="submission" date="2018-12" db="EMBL/GenBank/DDBJ databases">
        <title>Legionella sp,whole genome shotgun sequence.</title>
        <authorList>
            <person name="Wu H."/>
        </authorList>
    </citation>
    <scope>NUCLEOTIDE SEQUENCE [LARGE SCALE GENOMIC DNA]</scope>
    <source>
        <strain evidence="3">km714</strain>
    </source>
</reference>
<name>A0A3S0VAL4_9GAMM</name>
<feature type="compositionally biased region" description="Polar residues" evidence="1">
    <location>
        <begin position="1"/>
        <end position="14"/>
    </location>
</feature>
<proteinExistence type="predicted"/>
<dbReference type="Proteomes" id="UP000288012">
    <property type="component" value="Unassembled WGS sequence"/>
</dbReference>